<organism evidence="9 10">
    <name type="scientific">Candidatus Akkermansia intestinigallinarum</name>
    <dbReference type="NCBI Taxonomy" id="2838431"/>
    <lineage>
        <taxon>Bacteria</taxon>
        <taxon>Pseudomonadati</taxon>
        <taxon>Verrucomicrobiota</taxon>
        <taxon>Verrucomicrobiia</taxon>
        <taxon>Verrucomicrobiales</taxon>
        <taxon>Akkermansiaceae</taxon>
        <taxon>Akkermansia</taxon>
    </lineage>
</organism>
<keyword evidence="5" id="KW-0732">Signal</keyword>
<reference evidence="9" key="2">
    <citation type="submission" date="2021-04" db="EMBL/GenBank/DDBJ databases">
        <authorList>
            <person name="Gilroy R."/>
        </authorList>
    </citation>
    <scope>NUCLEOTIDE SEQUENCE</scope>
    <source>
        <strain evidence="9">14975</strain>
    </source>
</reference>
<dbReference type="SUPFAM" id="SSF49303">
    <property type="entry name" value="beta-Galactosidase/glucuronidase domain"/>
    <property type="match status" value="1"/>
</dbReference>
<reference evidence="9" key="1">
    <citation type="journal article" date="2021" name="PeerJ">
        <title>Extensive microbial diversity within the chicken gut microbiome revealed by metagenomics and culture.</title>
        <authorList>
            <person name="Gilroy R."/>
            <person name="Ravi A."/>
            <person name="Getino M."/>
            <person name="Pursley I."/>
            <person name="Horton D.L."/>
            <person name="Alikhan N.F."/>
            <person name="Baker D."/>
            <person name="Gharbi K."/>
            <person name="Hall N."/>
            <person name="Watson M."/>
            <person name="Adriaenssens E.M."/>
            <person name="Foster-Nyarko E."/>
            <person name="Jarju S."/>
            <person name="Secka A."/>
            <person name="Antonio M."/>
            <person name="Oren A."/>
            <person name="Chaudhuri R.R."/>
            <person name="La Ragione R."/>
            <person name="Hildebrand F."/>
            <person name="Pallen M.J."/>
        </authorList>
    </citation>
    <scope>NUCLEOTIDE SEQUENCE</scope>
    <source>
        <strain evidence="9">14975</strain>
    </source>
</reference>
<gene>
    <name evidence="9" type="ORF">H9862_05460</name>
</gene>
<dbReference type="InterPro" id="IPR008979">
    <property type="entry name" value="Galactose-bd-like_sf"/>
</dbReference>
<feature type="domain" description="Glycoside hydrolase family 2 catalytic" evidence="7">
    <location>
        <begin position="347"/>
        <end position="471"/>
    </location>
</feature>
<dbReference type="Gene3D" id="3.20.20.80">
    <property type="entry name" value="Glycosidases"/>
    <property type="match status" value="1"/>
</dbReference>
<dbReference type="InterPro" id="IPR036156">
    <property type="entry name" value="Beta-gal/glucu_dom_sf"/>
</dbReference>
<dbReference type="InterPro" id="IPR006103">
    <property type="entry name" value="Glyco_hydro_2_cat"/>
</dbReference>
<dbReference type="InterPro" id="IPR051913">
    <property type="entry name" value="GH2_Domain-Containing"/>
</dbReference>
<dbReference type="AlphaFoldDB" id="A0A9D1VC21"/>
<dbReference type="SUPFAM" id="SSF51445">
    <property type="entry name" value="(Trans)glycosidases"/>
    <property type="match status" value="1"/>
</dbReference>
<evidence type="ECO:0000259" key="8">
    <source>
        <dbReference type="Pfam" id="PF02837"/>
    </source>
</evidence>
<proteinExistence type="inferred from homology"/>
<feature type="domain" description="Glycoside hydrolase family 2 immunoglobulin-like beta-sandwich" evidence="6">
    <location>
        <begin position="255"/>
        <end position="340"/>
    </location>
</feature>
<accession>A0A9D1VC21</accession>
<comment type="caution">
    <text evidence="9">The sequence shown here is derived from an EMBL/GenBank/DDBJ whole genome shotgun (WGS) entry which is preliminary data.</text>
</comment>
<evidence type="ECO:0000313" key="9">
    <source>
        <dbReference type="EMBL" id="HIX20035.1"/>
    </source>
</evidence>
<feature type="domain" description="Glycosyl hydrolases family 2 sugar binding" evidence="8">
    <location>
        <begin position="102"/>
        <end position="213"/>
    </location>
</feature>
<protein>
    <recommendedName>
        <fullName evidence="11">Glycoside hydrolase family 2 protein</fullName>
    </recommendedName>
</protein>
<evidence type="ECO:0000256" key="4">
    <source>
        <dbReference type="SAM" id="MobiDB-lite"/>
    </source>
</evidence>
<comment type="similarity">
    <text evidence="1">Belongs to the glycosyl hydrolase 2 family.</text>
</comment>
<dbReference type="EMBL" id="DXFQ01000096">
    <property type="protein sequence ID" value="HIX20035.1"/>
    <property type="molecule type" value="Genomic_DNA"/>
</dbReference>
<evidence type="ECO:0000259" key="7">
    <source>
        <dbReference type="Pfam" id="PF02836"/>
    </source>
</evidence>
<evidence type="ECO:0000256" key="3">
    <source>
        <dbReference type="ARBA" id="ARBA00023295"/>
    </source>
</evidence>
<name>A0A9D1VC21_9BACT</name>
<dbReference type="InterPro" id="IPR006102">
    <property type="entry name" value="Ig-like_GH2"/>
</dbReference>
<dbReference type="Proteomes" id="UP000823964">
    <property type="component" value="Unassembled WGS sequence"/>
</dbReference>
<dbReference type="PANTHER" id="PTHR42732:SF1">
    <property type="entry name" value="BETA-MANNOSIDASE"/>
    <property type="match status" value="1"/>
</dbReference>
<feature type="signal peptide" evidence="5">
    <location>
        <begin position="1"/>
        <end position="25"/>
    </location>
</feature>
<dbReference type="Gene3D" id="2.60.120.260">
    <property type="entry name" value="Galactose-binding domain-like"/>
    <property type="match status" value="1"/>
</dbReference>
<dbReference type="Pfam" id="PF02837">
    <property type="entry name" value="Glyco_hydro_2_N"/>
    <property type="match status" value="1"/>
</dbReference>
<evidence type="ECO:0000256" key="2">
    <source>
        <dbReference type="ARBA" id="ARBA00022801"/>
    </source>
</evidence>
<feature type="chain" id="PRO_5039249048" description="Glycoside hydrolase family 2 protein" evidence="5">
    <location>
        <begin position="26"/>
        <end position="852"/>
    </location>
</feature>
<keyword evidence="3" id="KW-0326">Glycosidase</keyword>
<dbReference type="GO" id="GO:0004553">
    <property type="term" value="F:hydrolase activity, hydrolyzing O-glycosyl compounds"/>
    <property type="evidence" value="ECO:0007669"/>
    <property type="project" value="InterPro"/>
</dbReference>
<sequence>MNPIFHLSLVAACAFCIGANSAVRAEDALTSGTETSPWGFSLRDLTVAGSLADNSPEGRRSYSLNRGWQFVRGGSEKPAADAAWQRVTLPHGVDEALPEEASGGRNYRGPAWYRRHFVLPGDEADRRQMLYFEGVMGRCRVWVNGVEVATHAGGYLPLAVDITEKLKSGELNEILVCADNSDDPSYPPGKPQDQLDFTYFGGIYRDAWLISTPGVHISDANAENRAAGGGIFFRTMEVDFDLRRSSLPLVRALADVHVRNDSEDAFRGSVRVELPGLGECEKTLQLAAGGSAQMQFPLELRVKPSQLWFPENPSMHELKVSLIDAQGRIGDCRRVPVGIRIVKFTPKGVEINGQKLKGKLLGANRHQDYAVLGHAVPNNLQVEDAHKLHDAGIRIIRLAHTPADPAFLDACDRFGMLVIVPTPGWQFCGTGRFVDCVYDDIRNMIRRDRNHPSVVLWEPVLNESHFPEDFAYKARKITHEEYPVPGCAAACDSFSKGAEAYDVLYSHPPVSAAACTEGGTPFDHTDTKAYFTREWGDRVDNWESHNSDARASRRWGEIPMLEQLRHYMSPDDVRTCWKTLCEAPDWHVGGAMWHSFDHQRGYHPDPFYGGMADAFRQPKLLYYAFMAQRPQNRPMVYIAHGLTPFSPRDVTVLSNCDEVRLTSQGAEPVTLKPETNAAGTMHMPLVFENAWSFTRSKELTRSGGLAQDCVVAEGLIDGKVVCRHELRPARRPAKLRLRVDATLPELCADGCTVVPVVAEVVDQDGHVKRLSNEKIVFKVEGAGEAVNRGPQDVVWGTAPLLVRVGEQPGEIRITASVQHAGTQAPKPAEPLLLQVKPNSTPELAPASPPEVK</sequence>
<dbReference type="PANTHER" id="PTHR42732">
    <property type="entry name" value="BETA-GALACTOSIDASE"/>
    <property type="match status" value="1"/>
</dbReference>
<keyword evidence="2" id="KW-0378">Hydrolase</keyword>
<evidence type="ECO:0000256" key="1">
    <source>
        <dbReference type="ARBA" id="ARBA00007401"/>
    </source>
</evidence>
<dbReference type="InterPro" id="IPR013783">
    <property type="entry name" value="Ig-like_fold"/>
</dbReference>
<dbReference type="Gene3D" id="2.60.40.10">
    <property type="entry name" value="Immunoglobulins"/>
    <property type="match status" value="2"/>
</dbReference>
<feature type="region of interest" description="Disordered" evidence="4">
    <location>
        <begin position="819"/>
        <end position="852"/>
    </location>
</feature>
<evidence type="ECO:0000256" key="5">
    <source>
        <dbReference type="SAM" id="SignalP"/>
    </source>
</evidence>
<dbReference type="InterPro" id="IPR017853">
    <property type="entry name" value="GH"/>
</dbReference>
<dbReference type="Pfam" id="PF00703">
    <property type="entry name" value="Glyco_hydro_2"/>
    <property type="match status" value="1"/>
</dbReference>
<dbReference type="GO" id="GO:0005975">
    <property type="term" value="P:carbohydrate metabolic process"/>
    <property type="evidence" value="ECO:0007669"/>
    <property type="project" value="InterPro"/>
</dbReference>
<evidence type="ECO:0008006" key="11">
    <source>
        <dbReference type="Google" id="ProtNLM"/>
    </source>
</evidence>
<dbReference type="SUPFAM" id="SSF49785">
    <property type="entry name" value="Galactose-binding domain-like"/>
    <property type="match status" value="1"/>
</dbReference>
<dbReference type="InterPro" id="IPR006104">
    <property type="entry name" value="Glyco_hydro_2_N"/>
</dbReference>
<dbReference type="Pfam" id="PF02836">
    <property type="entry name" value="Glyco_hydro_2_C"/>
    <property type="match status" value="1"/>
</dbReference>
<evidence type="ECO:0000313" key="10">
    <source>
        <dbReference type="Proteomes" id="UP000823964"/>
    </source>
</evidence>
<evidence type="ECO:0000259" key="6">
    <source>
        <dbReference type="Pfam" id="PF00703"/>
    </source>
</evidence>